<feature type="domain" description="Chorismate-utilising enzyme C-terminal" evidence="7">
    <location>
        <begin position="449"/>
        <end position="707"/>
    </location>
</feature>
<dbReference type="GO" id="GO:0008153">
    <property type="term" value="P:4-aminobenzoate biosynthetic process"/>
    <property type="evidence" value="ECO:0007669"/>
    <property type="project" value="TreeGrafter"/>
</dbReference>
<dbReference type="Pfam" id="PF04715">
    <property type="entry name" value="Anth_synt_I_N"/>
    <property type="match status" value="1"/>
</dbReference>
<dbReference type="SUPFAM" id="SSF52317">
    <property type="entry name" value="Class I glutamine amidotransferase-like"/>
    <property type="match status" value="1"/>
</dbReference>
<dbReference type="InterPro" id="IPR005801">
    <property type="entry name" value="ADC_synthase"/>
</dbReference>
<dbReference type="PANTHER" id="PTHR11236">
    <property type="entry name" value="AMINOBENZOATE/ANTHRANILATE SYNTHASE"/>
    <property type="match status" value="1"/>
</dbReference>
<dbReference type="EC" id="2.6.1.85" evidence="2"/>
<reference evidence="9 10" key="1">
    <citation type="submission" date="2019-09" db="EMBL/GenBank/DDBJ databases">
        <title>Phylogeny of genus Pseudoclavibacter and closely related genus.</title>
        <authorList>
            <person name="Li Y."/>
        </authorList>
    </citation>
    <scope>NUCLEOTIDE SEQUENCE [LARGE SCALE GENOMIC DNA]</scope>
    <source>
        <strain evidence="9 10">KCTC 13959</strain>
    </source>
</reference>
<dbReference type="InterPro" id="IPR006221">
    <property type="entry name" value="TrpG/PapA_dom"/>
</dbReference>
<evidence type="ECO:0000313" key="10">
    <source>
        <dbReference type="Proteomes" id="UP000433493"/>
    </source>
</evidence>
<evidence type="ECO:0000259" key="8">
    <source>
        <dbReference type="Pfam" id="PF04715"/>
    </source>
</evidence>
<dbReference type="EMBL" id="WBKB01000004">
    <property type="protein sequence ID" value="KAB1643107.1"/>
    <property type="molecule type" value="Genomic_DNA"/>
</dbReference>
<dbReference type="InterPro" id="IPR019999">
    <property type="entry name" value="Anth_synth_I-like"/>
</dbReference>
<dbReference type="Pfam" id="PF00117">
    <property type="entry name" value="GATase"/>
    <property type="match status" value="1"/>
</dbReference>
<dbReference type="InterPro" id="IPR015890">
    <property type="entry name" value="Chorismate_C"/>
</dbReference>
<dbReference type="InterPro" id="IPR005802">
    <property type="entry name" value="ADC_synth_comp_1"/>
</dbReference>
<dbReference type="NCBIfam" id="TIGR00566">
    <property type="entry name" value="trpG_papA"/>
    <property type="match status" value="1"/>
</dbReference>
<evidence type="ECO:0000313" key="9">
    <source>
        <dbReference type="EMBL" id="KAB1643107.1"/>
    </source>
</evidence>
<organism evidence="9 10">
    <name type="scientific">Gulosibacter chungangensis</name>
    <dbReference type="NCBI Taxonomy" id="979746"/>
    <lineage>
        <taxon>Bacteria</taxon>
        <taxon>Bacillati</taxon>
        <taxon>Actinomycetota</taxon>
        <taxon>Actinomycetes</taxon>
        <taxon>Micrococcales</taxon>
        <taxon>Microbacteriaceae</taxon>
        <taxon>Gulosibacter</taxon>
    </lineage>
</organism>
<dbReference type="GO" id="GO:0005737">
    <property type="term" value="C:cytoplasm"/>
    <property type="evidence" value="ECO:0007669"/>
    <property type="project" value="TreeGrafter"/>
</dbReference>
<proteinExistence type="inferred from homology"/>
<dbReference type="InterPro" id="IPR029062">
    <property type="entry name" value="Class_I_gatase-like"/>
</dbReference>
<evidence type="ECO:0000256" key="1">
    <source>
        <dbReference type="ARBA" id="ARBA00005970"/>
    </source>
</evidence>
<sequence>MILLVDNRDSYTFNLAQLIAAVADSAPLVVPAEEVFAQRIPARIRAGEFSHLVISPGPGTPAELADFAGSRAALEAATEIPVLGVCLGHQGLGMLAGATVDRAPQARHGFVSRVTHSGDGMFANLPQDFAAVRYHSLHVRDIDEKTLRIHARSEDDVVMGLEVIGRPHWGVQFHPESILTEHGASLIRNFLALDSRAGTAEAKSKPGRWGSRLDRASHLLSSQHGEDAATVHIETLELAIDAEATFTRLQAGASAAFWLDSASRVGDSGRYSVLGTNRGSGAQTIRYRVGGQTEVLTGDRTELVEADIFEYLERGLPPHAEVTRSGEPIVGDDRVPFSDGYFGYFGYECKSLTVPGHQPRHRAEQADAYWIFPQAHLVIDHDHERVHLIVRDGADREALLEELRDAVRVGTRAAAADASSARVRPHHAQTGSTADPARSGVPGSWRLSDREYAARILEIKSALLRGDSYEVCLTDTFEADARVDGFELYQQLRRQNAAPYAAYFRFETFGDDLEILSASPERFLLAQPDRTVESKPIKGTAPRAADPAQDARIALDLQADPKTRAENLMIVDLLRNDLGRVCETGSVEVPALMQIESYATVHQLVSTIRGRLRADHTLIDLLRATFPGGSMTGAPKARTLEIIDQLEAGPRGIYSGTLGYLGRDGSADLNILIRTIVKSGRRLQLGAGGAIVLDSDAQAEIDEKDLKAAALIAAIARTVAGEKGTRDEGTRDDDCDGS</sequence>
<accession>A0A7J5BD25</accession>
<dbReference type="GO" id="GO:0000162">
    <property type="term" value="P:L-tryptophan biosynthetic process"/>
    <property type="evidence" value="ECO:0007669"/>
    <property type="project" value="TreeGrafter"/>
</dbReference>
<dbReference type="PRINTS" id="PR00096">
    <property type="entry name" value="GATASE"/>
</dbReference>
<keyword evidence="10" id="KW-1185">Reference proteome</keyword>
<comment type="caution">
    <text evidence="9">The sequence shown here is derived from an EMBL/GenBank/DDBJ whole genome shotgun (WGS) entry which is preliminary data.</text>
</comment>
<dbReference type="Pfam" id="PF00425">
    <property type="entry name" value="Chorismate_bind"/>
    <property type="match status" value="1"/>
</dbReference>
<dbReference type="GO" id="GO:0046820">
    <property type="term" value="F:4-amino-4-deoxychorismate synthase activity"/>
    <property type="evidence" value="ECO:0007669"/>
    <property type="project" value="UniProtKB-EC"/>
</dbReference>
<comment type="similarity">
    <text evidence="1">In the C-terminal section; belongs to the anthranilate synthase component I family.</text>
</comment>
<dbReference type="PANTHER" id="PTHR11236:SF18">
    <property type="entry name" value="AMINODEOXYCHORISMATE SYNTHASE"/>
    <property type="match status" value="1"/>
</dbReference>
<dbReference type="PRINTS" id="PR00097">
    <property type="entry name" value="ANTSNTHASEII"/>
</dbReference>
<dbReference type="SUPFAM" id="SSF56322">
    <property type="entry name" value="ADC synthase"/>
    <property type="match status" value="1"/>
</dbReference>
<dbReference type="InterPro" id="IPR017926">
    <property type="entry name" value="GATASE"/>
</dbReference>
<dbReference type="GO" id="GO:0009396">
    <property type="term" value="P:folic acid-containing compound biosynthetic process"/>
    <property type="evidence" value="ECO:0007669"/>
    <property type="project" value="InterPro"/>
</dbReference>
<dbReference type="PRINTS" id="PR00099">
    <property type="entry name" value="CPSGATASE"/>
</dbReference>
<keyword evidence="3 9" id="KW-0808">Transferase</keyword>
<evidence type="ECO:0000259" key="6">
    <source>
        <dbReference type="Pfam" id="PF00117"/>
    </source>
</evidence>
<gene>
    <name evidence="9" type="primary">pabB</name>
    <name evidence="9" type="ORF">F8O05_07630</name>
</gene>
<feature type="region of interest" description="Disordered" evidence="5">
    <location>
        <begin position="418"/>
        <end position="442"/>
    </location>
</feature>
<feature type="domain" description="Anthranilate synthase component I N-terminal" evidence="8">
    <location>
        <begin position="243"/>
        <end position="388"/>
    </location>
</feature>
<protein>
    <recommendedName>
        <fullName evidence="2">aminodeoxychorismate synthase</fullName>
        <ecNumber evidence="2">2.6.1.85</ecNumber>
    </recommendedName>
</protein>
<evidence type="ECO:0000256" key="3">
    <source>
        <dbReference type="ARBA" id="ARBA00022679"/>
    </source>
</evidence>
<dbReference type="AlphaFoldDB" id="A0A7J5BD25"/>
<dbReference type="NCBIfam" id="TIGR00553">
    <property type="entry name" value="pabB"/>
    <property type="match status" value="1"/>
</dbReference>
<evidence type="ECO:0000256" key="2">
    <source>
        <dbReference type="ARBA" id="ARBA00013139"/>
    </source>
</evidence>
<dbReference type="InterPro" id="IPR006805">
    <property type="entry name" value="Anth_synth_I_N"/>
</dbReference>
<keyword evidence="9" id="KW-0032">Aminotransferase</keyword>
<dbReference type="Gene3D" id="3.40.50.880">
    <property type="match status" value="1"/>
</dbReference>
<dbReference type="Proteomes" id="UP000433493">
    <property type="component" value="Unassembled WGS sequence"/>
</dbReference>
<dbReference type="RefSeq" id="WP_158052156.1">
    <property type="nucleotide sequence ID" value="NZ_WBKB01000004.1"/>
</dbReference>
<dbReference type="OrthoDB" id="3518032at2"/>
<dbReference type="PROSITE" id="PS51273">
    <property type="entry name" value="GATASE_TYPE_1"/>
    <property type="match status" value="1"/>
</dbReference>
<evidence type="ECO:0000256" key="4">
    <source>
        <dbReference type="ARBA" id="ARBA00022962"/>
    </source>
</evidence>
<evidence type="ECO:0000259" key="7">
    <source>
        <dbReference type="Pfam" id="PF00425"/>
    </source>
</evidence>
<dbReference type="CDD" id="cd01743">
    <property type="entry name" value="GATase1_Anthranilate_Synthase"/>
    <property type="match status" value="1"/>
</dbReference>
<keyword evidence="4" id="KW-0315">Glutamine amidotransferase</keyword>
<name>A0A7J5BD25_9MICO</name>
<evidence type="ECO:0000256" key="5">
    <source>
        <dbReference type="SAM" id="MobiDB-lite"/>
    </source>
</evidence>
<feature type="domain" description="Glutamine amidotransferase" evidence="6">
    <location>
        <begin position="3"/>
        <end position="191"/>
    </location>
</feature>
<dbReference type="Gene3D" id="3.60.120.10">
    <property type="entry name" value="Anthranilate synthase"/>
    <property type="match status" value="1"/>
</dbReference>